<accession>A0A2T0HQF1</accession>
<protein>
    <submittedName>
        <fullName evidence="1">Uncharacterized protein</fullName>
    </submittedName>
</protein>
<organism evidence="1 2">
    <name type="scientific">Pseudomonas fluorescens</name>
    <dbReference type="NCBI Taxonomy" id="294"/>
    <lineage>
        <taxon>Bacteria</taxon>
        <taxon>Pseudomonadati</taxon>
        <taxon>Pseudomonadota</taxon>
        <taxon>Gammaproteobacteria</taxon>
        <taxon>Pseudomonadales</taxon>
        <taxon>Pseudomonadaceae</taxon>
        <taxon>Pseudomonas</taxon>
    </lineage>
</organism>
<dbReference type="AlphaFoldDB" id="A0A2T0HQF1"/>
<evidence type="ECO:0000313" key="2">
    <source>
        <dbReference type="Proteomes" id="UP000239731"/>
    </source>
</evidence>
<dbReference type="Proteomes" id="UP000239731">
    <property type="component" value="Unassembled WGS sequence"/>
</dbReference>
<dbReference type="RefSeq" id="WP_054898961.1">
    <property type="nucleotide sequence ID" value="NZ_PVUH01000025.1"/>
</dbReference>
<evidence type="ECO:0000313" key="1">
    <source>
        <dbReference type="EMBL" id="PRW85319.1"/>
    </source>
</evidence>
<proteinExistence type="predicted"/>
<gene>
    <name evidence="1" type="ORF">C7A10_27135</name>
</gene>
<name>A0A2T0HQF1_PSEFL</name>
<dbReference type="EMBL" id="PVUH01000025">
    <property type="protein sequence ID" value="PRW85319.1"/>
    <property type="molecule type" value="Genomic_DNA"/>
</dbReference>
<sequence length="86" mass="9910">MKSYHQRAIDMIQHQITQVCKSMRPDEDFCEGLIQANVGQGHISTEESVELMQELVNAVSARRRELQRESSAQRLAAYERQYARAS</sequence>
<comment type="caution">
    <text evidence="1">The sequence shown here is derived from an EMBL/GenBank/DDBJ whole genome shotgun (WGS) entry which is preliminary data.</text>
</comment>
<reference evidence="1 2" key="1">
    <citation type="submission" date="2018-03" db="EMBL/GenBank/DDBJ databases">
        <title>Blue discolouration in mozzarella cheese caused by Pseudomonas fluorescens.</title>
        <authorList>
            <person name="Chiesa F."/>
            <person name="Dalmasso A."/>
            <person name="Lomonaco S."/>
        </authorList>
    </citation>
    <scope>NUCLEOTIDE SEQUENCE [LARGE SCALE GENOMIC DNA]</scope>
    <source>
        <strain evidence="1 2">11293</strain>
    </source>
</reference>